<reference evidence="1 2" key="1">
    <citation type="submission" date="2016-11" db="EMBL/GenBank/DDBJ databases">
        <authorList>
            <person name="Jaros S."/>
            <person name="Januszkiewicz K."/>
            <person name="Wedrychowicz H."/>
        </authorList>
    </citation>
    <scope>NUCLEOTIDE SEQUENCE [LARGE SCALE GENOMIC DNA]</scope>
    <source>
        <strain evidence="1 2">DSM 9705</strain>
    </source>
</reference>
<sequence>MSQSIFIYNSVIPLKTVTLAQYFFVYRIHTLSLELICTFFKWFSSSPEQPTLSPLLADILLDDLDKELEQRGYRFS</sequence>
<keyword evidence="2" id="KW-1185">Reference proteome</keyword>
<organism evidence="1 2">
    <name type="scientific">Desulfofustis glycolicus DSM 9705</name>
    <dbReference type="NCBI Taxonomy" id="1121409"/>
    <lineage>
        <taxon>Bacteria</taxon>
        <taxon>Pseudomonadati</taxon>
        <taxon>Thermodesulfobacteriota</taxon>
        <taxon>Desulfobulbia</taxon>
        <taxon>Desulfobulbales</taxon>
        <taxon>Desulfocapsaceae</taxon>
        <taxon>Desulfofustis</taxon>
    </lineage>
</organism>
<evidence type="ECO:0000313" key="1">
    <source>
        <dbReference type="EMBL" id="SHH80500.1"/>
    </source>
</evidence>
<dbReference type="Proteomes" id="UP000184139">
    <property type="component" value="Unassembled WGS sequence"/>
</dbReference>
<evidence type="ECO:0000313" key="2">
    <source>
        <dbReference type="Proteomes" id="UP000184139"/>
    </source>
</evidence>
<gene>
    <name evidence="1" type="ORF">SAMN02745124_01975</name>
</gene>
<proteinExistence type="predicted"/>
<dbReference type="AlphaFoldDB" id="A0A1M5VZ87"/>
<name>A0A1M5VZ87_9BACT</name>
<protein>
    <submittedName>
        <fullName evidence="1">Uncharacterized protein</fullName>
    </submittedName>
</protein>
<dbReference type="EMBL" id="FQXS01000010">
    <property type="protein sequence ID" value="SHH80500.1"/>
    <property type="molecule type" value="Genomic_DNA"/>
</dbReference>
<accession>A0A1M5VZ87</accession>